<feature type="transmembrane region" description="Helical" evidence="1">
    <location>
        <begin position="51"/>
        <end position="73"/>
    </location>
</feature>
<evidence type="ECO:0000313" key="2">
    <source>
        <dbReference type="EMBL" id="MBB4928118.1"/>
    </source>
</evidence>
<dbReference type="InterPro" id="IPR045428">
    <property type="entry name" value="EACC1"/>
</dbReference>
<dbReference type="RefSeq" id="WP_184945055.1">
    <property type="nucleotide sequence ID" value="NZ_JACHJV010000002.1"/>
</dbReference>
<evidence type="ECO:0000256" key="1">
    <source>
        <dbReference type="SAM" id="Phobius"/>
    </source>
</evidence>
<name>A0A7W7RAJ3_KITKI</name>
<organism evidence="2 3">
    <name type="scientific">Kitasatospora kifunensis</name>
    <name type="common">Streptomyces kifunensis</name>
    <dbReference type="NCBI Taxonomy" id="58351"/>
    <lineage>
        <taxon>Bacteria</taxon>
        <taxon>Bacillati</taxon>
        <taxon>Actinomycetota</taxon>
        <taxon>Actinomycetes</taxon>
        <taxon>Kitasatosporales</taxon>
        <taxon>Streptomycetaceae</taxon>
        <taxon>Kitasatospora</taxon>
    </lineage>
</organism>
<comment type="caution">
    <text evidence="2">The sequence shown here is derived from an EMBL/GenBank/DDBJ whole genome shotgun (WGS) entry which is preliminary data.</text>
</comment>
<keyword evidence="1" id="KW-0472">Membrane</keyword>
<reference evidence="2 3" key="1">
    <citation type="submission" date="2020-08" db="EMBL/GenBank/DDBJ databases">
        <title>Sequencing the genomes of 1000 actinobacteria strains.</title>
        <authorList>
            <person name="Klenk H.-P."/>
        </authorList>
    </citation>
    <scope>NUCLEOTIDE SEQUENCE [LARGE SCALE GENOMIC DNA]</scope>
    <source>
        <strain evidence="2 3">DSM 41654</strain>
    </source>
</reference>
<dbReference type="EMBL" id="JACHJV010000002">
    <property type="protein sequence ID" value="MBB4928118.1"/>
    <property type="molecule type" value="Genomic_DNA"/>
</dbReference>
<dbReference type="Proteomes" id="UP000540506">
    <property type="component" value="Unassembled WGS sequence"/>
</dbReference>
<keyword evidence="1" id="KW-0812">Transmembrane</keyword>
<proteinExistence type="predicted"/>
<dbReference type="AlphaFoldDB" id="A0A7W7RAJ3"/>
<accession>A0A7W7RAJ3</accession>
<keyword evidence="3" id="KW-1185">Reference proteome</keyword>
<sequence length="115" mass="12195">MIVWLSVEGEERVEGLAELSDWLRLEPELRGLVSLADAVPGPRELGAVSDVLVVALGAGGTVSVLAASLKAFLSQPRRSDVRIVVSAPDGRQLEVDAKRVEDVEAVLRQVLGAAQ</sequence>
<protein>
    <submittedName>
        <fullName evidence="2">Uncharacterized protein</fullName>
    </submittedName>
</protein>
<keyword evidence="1" id="KW-1133">Transmembrane helix</keyword>
<gene>
    <name evidence="2" type="ORF">FHR34_007213</name>
</gene>
<evidence type="ECO:0000313" key="3">
    <source>
        <dbReference type="Proteomes" id="UP000540506"/>
    </source>
</evidence>
<dbReference type="Pfam" id="PF19953">
    <property type="entry name" value="EACC1"/>
    <property type="match status" value="1"/>
</dbReference>